<dbReference type="Proteomes" id="UP001461498">
    <property type="component" value="Unassembled WGS sequence"/>
</dbReference>
<reference evidence="2 3" key="1">
    <citation type="submission" date="2022-12" db="EMBL/GenBank/DDBJ databases">
        <title>Chromosome-level genome assembly of true bugs.</title>
        <authorList>
            <person name="Ma L."/>
            <person name="Li H."/>
        </authorList>
    </citation>
    <scope>NUCLEOTIDE SEQUENCE [LARGE SCALE GENOMIC DNA]</scope>
    <source>
        <strain evidence="2">Lab_2022b</strain>
    </source>
</reference>
<accession>A0AAW1DIR0</accession>
<dbReference type="PROSITE" id="PS50835">
    <property type="entry name" value="IG_LIKE"/>
    <property type="match status" value="1"/>
</dbReference>
<dbReference type="AlphaFoldDB" id="A0AAW1DIR0"/>
<evidence type="ECO:0000313" key="2">
    <source>
        <dbReference type="EMBL" id="KAK9510566.1"/>
    </source>
</evidence>
<gene>
    <name evidence="2" type="ORF">O3M35_005316</name>
</gene>
<evidence type="ECO:0000259" key="1">
    <source>
        <dbReference type="PROSITE" id="PS50835"/>
    </source>
</evidence>
<dbReference type="SUPFAM" id="SSF48726">
    <property type="entry name" value="Immunoglobulin"/>
    <property type="match status" value="1"/>
</dbReference>
<dbReference type="InterPro" id="IPR013783">
    <property type="entry name" value="Ig-like_fold"/>
</dbReference>
<organism evidence="2 3">
    <name type="scientific">Rhynocoris fuscipes</name>
    <dbReference type="NCBI Taxonomy" id="488301"/>
    <lineage>
        <taxon>Eukaryota</taxon>
        <taxon>Metazoa</taxon>
        <taxon>Ecdysozoa</taxon>
        <taxon>Arthropoda</taxon>
        <taxon>Hexapoda</taxon>
        <taxon>Insecta</taxon>
        <taxon>Pterygota</taxon>
        <taxon>Neoptera</taxon>
        <taxon>Paraneoptera</taxon>
        <taxon>Hemiptera</taxon>
        <taxon>Heteroptera</taxon>
        <taxon>Panheteroptera</taxon>
        <taxon>Cimicomorpha</taxon>
        <taxon>Reduviidae</taxon>
        <taxon>Harpactorinae</taxon>
        <taxon>Harpactorini</taxon>
        <taxon>Rhynocoris</taxon>
    </lineage>
</organism>
<dbReference type="Pfam" id="PF13927">
    <property type="entry name" value="Ig_3"/>
    <property type="match status" value="1"/>
</dbReference>
<evidence type="ECO:0000313" key="3">
    <source>
        <dbReference type="Proteomes" id="UP001461498"/>
    </source>
</evidence>
<dbReference type="InterPro" id="IPR007110">
    <property type="entry name" value="Ig-like_dom"/>
</dbReference>
<comment type="caution">
    <text evidence="2">The sequence shown here is derived from an EMBL/GenBank/DDBJ whole genome shotgun (WGS) entry which is preliminary data.</text>
</comment>
<feature type="domain" description="Ig-like" evidence="1">
    <location>
        <begin position="31"/>
        <end position="68"/>
    </location>
</feature>
<protein>
    <recommendedName>
        <fullName evidence="1">Ig-like domain-containing protein</fullName>
    </recommendedName>
</protein>
<name>A0AAW1DIR0_9HEMI</name>
<keyword evidence="3" id="KW-1185">Reference proteome</keyword>
<proteinExistence type="predicted"/>
<sequence>MVPLCHDPENNCKITYSLYMYNKQVYELVPPTIMELSGGGTVEVRKGTPVTLECRAKGNPPPFYQWTRRVRTVPKFHSHHGGFVANPMTLRTLIAFSSIM</sequence>
<dbReference type="InterPro" id="IPR036179">
    <property type="entry name" value="Ig-like_dom_sf"/>
</dbReference>
<dbReference type="EMBL" id="JAPXFL010000002">
    <property type="protein sequence ID" value="KAK9510566.1"/>
    <property type="molecule type" value="Genomic_DNA"/>
</dbReference>
<dbReference type="Gene3D" id="2.60.40.10">
    <property type="entry name" value="Immunoglobulins"/>
    <property type="match status" value="1"/>
</dbReference>